<dbReference type="InterPro" id="IPR000917">
    <property type="entry name" value="Sulfatase_N"/>
</dbReference>
<dbReference type="PANTHER" id="PTHR43751">
    <property type="entry name" value="SULFATASE"/>
    <property type="match status" value="1"/>
</dbReference>
<evidence type="ECO:0000256" key="1">
    <source>
        <dbReference type="ARBA" id="ARBA00008779"/>
    </source>
</evidence>
<dbReference type="GO" id="GO:0016787">
    <property type="term" value="F:hydrolase activity"/>
    <property type="evidence" value="ECO:0007669"/>
    <property type="project" value="UniProtKB-KW"/>
</dbReference>
<dbReference type="OrthoDB" id="9815108at2"/>
<dbReference type="Pfam" id="PF00884">
    <property type="entry name" value="Sulfatase"/>
    <property type="match status" value="1"/>
</dbReference>
<dbReference type="InterPro" id="IPR052701">
    <property type="entry name" value="GAG_Ulvan_Degrading_Sulfatases"/>
</dbReference>
<evidence type="ECO:0000313" key="6">
    <source>
        <dbReference type="Proteomes" id="UP000291142"/>
    </source>
</evidence>
<feature type="chain" id="PRO_5021018386" evidence="3">
    <location>
        <begin position="21"/>
        <end position="495"/>
    </location>
</feature>
<keyword evidence="2 5" id="KW-0378">Hydrolase</keyword>
<protein>
    <submittedName>
        <fullName evidence="5">N-sulfoglucosamine sulfohydrolase</fullName>
    </submittedName>
</protein>
<dbReference type="EMBL" id="SIRT01000008">
    <property type="protein sequence ID" value="TBN02969.1"/>
    <property type="molecule type" value="Genomic_DNA"/>
</dbReference>
<accession>A0A4Q9FFW3</accession>
<comment type="caution">
    <text evidence="5">The sequence shown here is derived from an EMBL/GenBank/DDBJ whole genome shotgun (WGS) entry which is preliminary data.</text>
</comment>
<gene>
    <name evidence="5" type="ORF">EYD45_10455</name>
</gene>
<reference evidence="5 6" key="1">
    <citation type="submission" date="2019-02" db="EMBL/GenBank/DDBJ databases">
        <title>Hyunsoonleella sp., isolated from marine sediment.</title>
        <authorList>
            <person name="Liu B.-T."/>
        </authorList>
    </citation>
    <scope>NUCLEOTIDE SEQUENCE [LARGE SCALE GENOMIC DNA]</scope>
    <source>
        <strain evidence="5 6">T58</strain>
    </source>
</reference>
<dbReference type="Proteomes" id="UP000291142">
    <property type="component" value="Unassembled WGS sequence"/>
</dbReference>
<dbReference type="PROSITE" id="PS51257">
    <property type="entry name" value="PROKAR_LIPOPROTEIN"/>
    <property type="match status" value="1"/>
</dbReference>
<dbReference type="PANTHER" id="PTHR43751:SF1">
    <property type="entry name" value="SULFATASE ATSG-RELATED"/>
    <property type="match status" value="1"/>
</dbReference>
<evidence type="ECO:0000313" key="5">
    <source>
        <dbReference type="EMBL" id="TBN02969.1"/>
    </source>
</evidence>
<evidence type="ECO:0000259" key="4">
    <source>
        <dbReference type="Pfam" id="PF00884"/>
    </source>
</evidence>
<dbReference type="AlphaFoldDB" id="A0A4Q9FFW3"/>
<dbReference type="RefSeq" id="WP_130964500.1">
    <property type="nucleotide sequence ID" value="NZ_SIRT01000008.1"/>
</dbReference>
<organism evidence="5 6">
    <name type="scientific">Hyunsoonleella flava</name>
    <dbReference type="NCBI Taxonomy" id="2527939"/>
    <lineage>
        <taxon>Bacteria</taxon>
        <taxon>Pseudomonadati</taxon>
        <taxon>Bacteroidota</taxon>
        <taxon>Flavobacteriia</taxon>
        <taxon>Flavobacteriales</taxon>
        <taxon>Flavobacteriaceae</taxon>
    </lineage>
</organism>
<dbReference type="InterPro" id="IPR024607">
    <property type="entry name" value="Sulfatase_CS"/>
</dbReference>
<comment type="similarity">
    <text evidence="1">Belongs to the sulfatase family.</text>
</comment>
<dbReference type="SUPFAM" id="SSF53649">
    <property type="entry name" value="Alkaline phosphatase-like"/>
    <property type="match status" value="1"/>
</dbReference>
<dbReference type="InterPro" id="IPR017850">
    <property type="entry name" value="Alkaline_phosphatase_core_sf"/>
</dbReference>
<feature type="signal peptide" evidence="3">
    <location>
        <begin position="1"/>
        <end position="20"/>
    </location>
</feature>
<feature type="domain" description="Sulfatase N-terminal" evidence="4">
    <location>
        <begin position="44"/>
        <end position="313"/>
    </location>
</feature>
<proteinExistence type="inferred from homology"/>
<keyword evidence="3" id="KW-0732">Signal</keyword>
<dbReference type="PROSITE" id="PS00523">
    <property type="entry name" value="SULFATASE_1"/>
    <property type="match status" value="1"/>
</dbReference>
<evidence type="ECO:0000256" key="3">
    <source>
        <dbReference type="SAM" id="SignalP"/>
    </source>
</evidence>
<evidence type="ECO:0000256" key="2">
    <source>
        <dbReference type="ARBA" id="ARBA00022801"/>
    </source>
</evidence>
<name>A0A4Q9FFW3_9FLAO</name>
<keyword evidence="6" id="KW-1185">Reference proteome</keyword>
<dbReference type="CDD" id="cd16027">
    <property type="entry name" value="SGSH"/>
    <property type="match status" value="1"/>
</dbReference>
<sequence>MHKKSSVLFFVLLGVSFLFSACSSNKNKNEISIASKVDSNIEKPNIIFYLADDQDVYDYGCYGNEKVNTSAVDRLAKEGILFTNAFTAQAICAPSRSQLFTGKYPLKNGCFANHTATRPNIESVTSRMKSLGYEVVLAGKSHVKPASVYQWDIEWQPVPKENVPRDYIPLDSIAHYFKTAEKPFCMFITSKYPHGKYFDVENPKTENLKFYPFNENKKHSESYVKSRAGYYRSIEEDNTQIEAVLKYVDAYLDENTLFVYSADHGVSGKFTVKDIGLKVPFVARWPKVIKANTTSNQLIHYTDVLPTFMDIAGGKPTEDIDGKSFLPLLKGDEVQINEYVYGVRTNQNILNSEVFPSRMIRNQRYKYIRNYNSLEVVEQNLTGKPNVDYFIKRGAKAFKNEPFEELYDLQNDPFEQNNLAQNPELKSIKEKLITDLLSWMKSQDDILDESIGNMPIITPKGKRGFKLDQDTPRRNIPDSIKNTLNRDDYIIIEHW</sequence>
<dbReference type="Gene3D" id="3.40.720.10">
    <property type="entry name" value="Alkaline Phosphatase, subunit A"/>
    <property type="match status" value="1"/>
</dbReference>